<feature type="region of interest" description="Disordered" evidence="2">
    <location>
        <begin position="219"/>
        <end position="267"/>
    </location>
</feature>
<name>A0A0G4EZX0_VITBC</name>
<dbReference type="InterPro" id="IPR000007">
    <property type="entry name" value="Tubby_C"/>
</dbReference>
<sequence length="699" mass="76816">MMQPDEGPAYAEDPSTTEAASSAAAAWQPQLTYEHDGTSATHASAHYQQQQQYRAYEQAYQYDGHAYADAAQRPPGHGYGSYDGTRQRSAAHYDYPAQAAYESDPSHWHTQQYQQYEVGSVPYYHEHEQPSAAADPVPSPPSPSHHHPSQSPSPSPSPSPHASSTDLGYEVHAAAPTAVNGMADLAADVLPATHDEPLTDDSDAEGHITLVVTHIFPRAGKGGGPAGESTATDSHGHAASGGDAATRRSNFDDSGRDEANPPGTEITMDVYSMSSSAVVRPHVLRRSRFLRKELDELESVRRGETPLEIKIRGRKSFLTVDGVWGCVESLLDVDQQAFNPQSFSGIGLFAVFSAAKLLGLEDMAEACREEICRTLSADTVAVATWLAFKYDDADLLERCYWYLKDLICSHKVPSAWSAMTLPTTTTSSSSSGSGTTGSTGTTVPGASGTRLLEGGLSYRGIRTPMSVFRTVVEQDAIRKKALLKPHSGYLLCQINRTRQDYGGFPHHYVLRNDSDKEPVLWATVRDEHSDVRIFDKEGCCEAFDAHYVGMVEPNFWGTSFVVHDWGVPLYLKKDRLGKQLPMPERKKLLDVKFDTNILGDCPRHIMVTLDRDGEHCEMENIAPKWDPALNSYALPFYGRVKLASAKNFQLVRKGDQNDIMLMFGKISKDVFSLDFRHPLTRLDAFAISIAAMAKKRAVA</sequence>
<dbReference type="Gene3D" id="3.20.90.10">
    <property type="entry name" value="Tubby Protein, Chain A"/>
    <property type="match status" value="2"/>
</dbReference>
<accession>A0A0G4EZX0</accession>
<dbReference type="Proteomes" id="UP000041254">
    <property type="component" value="Unassembled WGS sequence"/>
</dbReference>
<gene>
    <name evidence="4" type="ORF">Vbra_14149</name>
</gene>
<feature type="region of interest" description="Disordered" evidence="2">
    <location>
        <begin position="66"/>
        <end position="85"/>
    </location>
</feature>
<proteinExistence type="inferred from homology"/>
<dbReference type="Gene3D" id="3.30.710.10">
    <property type="entry name" value="Potassium Channel Kv1.1, Chain A"/>
    <property type="match status" value="1"/>
</dbReference>
<evidence type="ECO:0000256" key="2">
    <source>
        <dbReference type="SAM" id="MobiDB-lite"/>
    </source>
</evidence>
<comment type="similarity">
    <text evidence="1">Belongs to the TUB family.</text>
</comment>
<feature type="compositionally biased region" description="Basic and acidic residues" evidence="2">
    <location>
        <begin position="245"/>
        <end position="259"/>
    </location>
</feature>
<evidence type="ECO:0000256" key="1">
    <source>
        <dbReference type="ARBA" id="ARBA00007129"/>
    </source>
</evidence>
<organism evidence="4 5">
    <name type="scientific">Vitrella brassicaformis (strain CCMP3155)</name>
    <dbReference type="NCBI Taxonomy" id="1169540"/>
    <lineage>
        <taxon>Eukaryota</taxon>
        <taxon>Sar</taxon>
        <taxon>Alveolata</taxon>
        <taxon>Colpodellida</taxon>
        <taxon>Vitrellaceae</taxon>
        <taxon>Vitrella</taxon>
    </lineage>
</organism>
<feature type="compositionally biased region" description="Low complexity" evidence="2">
    <location>
        <begin position="423"/>
        <end position="449"/>
    </location>
</feature>
<dbReference type="PANTHER" id="PTHR16517:SF7">
    <property type="entry name" value="PROTEIN KING TUBBY"/>
    <property type="match status" value="1"/>
</dbReference>
<dbReference type="PANTHER" id="PTHR16517">
    <property type="entry name" value="TUBBY-RELATED"/>
    <property type="match status" value="1"/>
</dbReference>
<evidence type="ECO:0000259" key="3">
    <source>
        <dbReference type="Pfam" id="PF01167"/>
    </source>
</evidence>
<keyword evidence="5" id="KW-1185">Reference proteome</keyword>
<dbReference type="InterPro" id="IPR025659">
    <property type="entry name" value="Tubby-like_C"/>
</dbReference>
<dbReference type="SUPFAM" id="SSF54518">
    <property type="entry name" value="Tubby C-terminal domain-like"/>
    <property type="match status" value="1"/>
</dbReference>
<feature type="region of interest" description="Disordered" evidence="2">
    <location>
        <begin position="127"/>
        <end position="166"/>
    </location>
</feature>
<dbReference type="STRING" id="1169540.A0A0G4EZX0"/>
<feature type="region of interest" description="Disordered" evidence="2">
    <location>
        <begin position="1"/>
        <end position="46"/>
    </location>
</feature>
<dbReference type="InterPro" id="IPR011333">
    <property type="entry name" value="SKP1/BTB/POZ_sf"/>
</dbReference>
<protein>
    <recommendedName>
        <fullName evidence="3">Tubby C-terminal domain-containing protein</fullName>
    </recommendedName>
</protein>
<dbReference type="VEuPathDB" id="CryptoDB:Vbra_14149"/>
<reference evidence="4 5" key="1">
    <citation type="submission" date="2014-11" db="EMBL/GenBank/DDBJ databases">
        <authorList>
            <person name="Zhu J."/>
            <person name="Qi W."/>
            <person name="Song R."/>
        </authorList>
    </citation>
    <scope>NUCLEOTIDE SEQUENCE [LARGE SCALE GENOMIC DNA]</scope>
</reference>
<dbReference type="AlphaFoldDB" id="A0A0G4EZX0"/>
<dbReference type="InParanoid" id="A0A0G4EZX0"/>
<dbReference type="Pfam" id="PF01167">
    <property type="entry name" value="Tub"/>
    <property type="match status" value="2"/>
</dbReference>
<evidence type="ECO:0000313" key="4">
    <source>
        <dbReference type="EMBL" id="CEM05182.1"/>
    </source>
</evidence>
<feature type="region of interest" description="Disordered" evidence="2">
    <location>
        <begin position="422"/>
        <end position="450"/>
    </location>
</feature>
<dbReference type="OrthoDB" id="8775810at2759"/>
<dbReference type="EMBL" id="CDMY01000356">
    <property type="protein sequence ID" value="CEM05182.1"/>
    <property type="molecule type" value="Genomic_DNA"/>
</dbReference>
<feature type="domain" description="Tubby C-terminal" evidence="3">
    <location>
        <begin position="485"/>
        <end position="610"/>
    </location>
</feature>
<evidence type="ECO:0000313" key="5">
    <source>
        <dbReference type="Proteomes" id="UP000041254"/>
    </source>
</evidence>
<feature type="domain" description="Tubby C-terminal" evidence="3">
    <location>
        <begin position="614"/>
        <end position="692"/>
    </location>
</feature>